<dbReference type="EMBL" id="UYSL01002614">
    <property type="protein sequence ID" value="VDL65938.1"/>
    <property type="molecule type" value="Genomic_DNA"/>
</dbReference>
<evidence type="ECO:0000313" key="2">
    <source>
        <dbReference type="Proteomes" id="UP000271162"/>
    </source>
</evidence>
<reference evidence="1 2" key="2">
    <citation type="submission" date="2018-11" db="EMBL/GenBank/DDBJ databases">
        <authorList>
            <consortium name="Pathogen Informatics"/>
        </authorList>
    </citation>
    <scope>NUCLEOTIDE SEQUENCE [LARGE SCALE GENOMIC DNA]</scope>
</reference>
<accession>A0A0N4XIJ7</accession>
<dbReference type="STRING" id="27835.A0A0N4XIJ7"/>
<protein>
    <submittedName>
        <fullName evidence="1 3">Uncharacterized protein</fullName>
    </submittedName>
</protein>
<dbReference type="AlphaFoldDB" id="A0A0N4XIJ7"/>
<organism evidence="3">
    <name type="scientific">Nippostrongylus brasiliensis</name>
    <name type="common">Rat hookworm</name>
    <dbReference type="NCBI Taxonomy" id="27835"/>
    <lineage>
        <taxon>Eukaryota</taxon>
        <taxon>Metazoa</taxon>
        <taxon>Ecdysozoa</taxon>
        <taxon>Nematoda</taxon>
        <taxon>Chromadorea</taxon>
        <taxon>Rhabditida</taxon>
        <taxon>Rhabditina</taxon>
        <taxon>Rhabditomorpha</taxon>
        <taxon>Strongyloidea</taxon>
        <taxon>Heligmosomidae</taxon>
        <taxon>Nippostrongylus</taxon>
    </lineage>
</organism>
<reference evidence="3" key="1">
    <citation type="submission" date="2017-02" db="UniProtKB">
        <authorList>
            <consortium name="WormBaseParasite"/>
        </authorList>
    </citation>
    <scope>IDENTIFICATION</scope>
</reference>
<evidence type="ECO:0000313" key="1">
    <source>
        <dbReference type="EMBL" id="VDL65938.1"/>
    </source>
</evidence>
<dbReference type="WBParaSite" id="NBR_0000234901-mRNA-1">
    <property type="protein sequence ID" value="NBR_0000234901-mRNA-1"/>
    <property type="gene ID" value="NBR_0000234901"/>
</dbReference>
<evidence type="ECO:0000313" key="3">
    <source>
        <dbReference type="WBParaSite" id="NBR_0000234901-mRNA-1"/>
    </source>
</evidence>
<dbReference type="Proteomes" id="UP000271162">
    <property type="component" value="Unassembled WGS sequence"/>
</dbReference>
<name>A0A0N4XIJ7_NIPBR</name>
<proteinExistence type="predicted"/>
<sequence>MAMDTIFDFDNQNYVSEVISFRQFFEEAVRSRILLNNSGIREGDENCWSTDLFRPYRHVFPITGEDVRTSKRLVDSLISDLRHPTRQYNFNKDDGRGQMAVPKDARLQCMRVLLMEHESRRNPQYCSIVLRTMQYDRFHTAVICHSARKRSTALIKEEESTDGFSDAAQPVMTTDPPPNPQLTTNSFHYDLCSAPIFNDFSQVPSTSSTSFGVTDRSPPELMPTNEVCAFYHILTTSTVPKSMTIVK</sequence>
<keyword evidence="2" id="KW-1185">Reference proteome</keyword>
<gene>
    <name evidence="1" type="ORF">NBR_LOCUS2349</name>
</gene>